<protein>
    <recommendedName>
        <fullName evidence="4">Tetracyclin repressor-like C-terminal domain-containing protein</fullName>
    </recommendedName>
</protein>
<evidence type="ECO:0000256" key="3">
    <source>
        <dbReference type="SAM" id="SignalP"/>
    </source>
</evidence>
<keyword evidence="6" id="KW-1185">Reference proteome</keyword>
<evidence type="ECO:0000256" key="1">
    <source>
        <dbReference type="ARBA" id="ARBA00023015"/>
    </source>
</evidence>
<keyword evidence="2" id="KW-0804">Transcription</keyword>
<dbReference type="SUPFAM" id="SSF48498">
    <property type="entry name" value="Tetracyclin repressor-like, C-terminal domain"/>
    <property type="match status" value="1"/>
</dbReference>
<reference evidence="5 6" key="1">
    <citation type="submission" date="2024-09" db="EMBL/GenBank/DDBJ databases">
        <authorList>
            <person name="Sun Q."/>
            <person name="Mori K."/>
        </authorList>
    </citation>
    <scope>NUCLEOTIDE SEQUENCE [LARGE SCALE GENOMIC DNA]</scope>
    <source>
        <strain evidence="5 6">TBRC 7907</strain>
    </source>
</reference>
<dbReference type="InterPro" id="IPR011075">
    <property type="entry name" value="TetR_C"/>
</dbReference>
<feature type="chain" id="PRO_5045455055" description="Tetracyclin repressor-like C-terminal domain-containing protein" evidence="3">
    <location>
        <begin position="20"/>
        <end position="95"/>
    </location>
</feature>
<evidence type="ECO:0000313" key="6">
    <source>
        <dbReference type="Proteomes" id="UP001589693"/>
    </source>
</evidence>
<dbReference type="Proteomes" id="UP001589693">
    <property type="component" value="Unassembled WGS sequence"/>
</dbReference>
<keyword evidence="3" id="KW-0732">Signal</keyword>
<feature type="domain" description="Tetracyclin repressor-like C-terminal" evidence="4">
    <location>
        <begin position="6"/>
        <end position="70"/>
    </location>
</feature>
<dbReference type="RefSeq" id="WP_377850804.1">
    <property type="nucleotide sequence ID" value="NZ_JBHLZU010000005.1"/>
</dbReference>
<comment type="caution">
    <text evidence="5">The sequence shown here is derived from an EMBL/GenBank/DDBJ whole genome shotgun (WGS) entry which is preliminary data.</text>
</comment>
<feature type="signal peptide" evidence="3">
    <location>
        <begin position="1"/>
        <end position="19"/>
    </location>
</feature>
<gene>
    <name evidence="5" type="ORF">ACFFQA_06205</name>
</gene>
<evidence type="ECO:0000259" key="4">
    <source>
        <dbReference type="Pfam" id="PF16859"/>
    </source>
</evidence>
<dbReference type="InterPro" id="IPR036271">
    <property type="entry name" value="Tet_transcr_reg_TetR-rel_C_sf"/>
</dbReference>
<keyword evidence="1" id="KW-0805">Transcription regulation</keyword>
<name>A0ABV5ZT02_9PSEU</name>
<evidence type="ECO:0000313" key="5">
    <source>
        <dbReference type="EMBL" id="MFB9903525.1"/>
    </source>
</evidence>
<dbReference type="EMBL" id="JBHLZU010000005">
    <property type="protein sequence ID" value="MFB9903525.1"/>
    <property type="molecule type" value="Genomic_DNA"/>
</dbReference>
<accession>A0ABV5ZT02</accession>
<proteinExistence type="predicted"/>
<sequence length="95" mass="10244">MCSRYQRIAASLSGPTALAAVLGLPADLLAGSRQAAWFHEIFVASEQECVTAVLDRAVTRGELPRGANPRSGDRAAVLAVQEQTERSWTRPHCPQ</sequence>
<dbReference type="Gene3D" id="1.10.357.10">
    <property type="entry name" value="Tetracycline Repressor, domain 2"/>
    <property type="match status" value="1"/>
</dbReference>
<evidence type="ECO:0000256" key="2">
    <source>
        <dbReference type="ARBA" id="ARBA00023163"/>
    </source>
</evidence>
<dbReference type="Pfam" id="PF16859">
    <property type="entry name" value="TetR_C_11"/>
    <property type="match status" value="1"/>
</dbReference>
<organism evidence="5 6">
    <name type="scientific">Allokutzneria oryzae</name>
    <dbReference type="NCBI Taxonomy" id="1378989"/>
    <lineage>
        <taxon>Bacteria</taxon>
        <taxon>Bacillati</taxon>
        <taxon>Actinomycetota</taxon>
        <taxon>Actinomycetes</taxon>
        <taxon>Pseudonocardiales</taxon>
        <taxon>Pseudonocardiaceae</taxon>
        <taxon>Allokutzneria</taxon>
    </lineage>
</organism>